<reference evidence="3 4" key="1">
    <citation type="submission" date="2019-02" db="EMBL/GenBank/DDBJ databases">
        <title>Deep-cultivation of Planctomycetes and their phenomic and genomic characterization uncovers novel biology.</title>
        <authorList>
            <person name="Wiegand S."/>
            <person name="Jogler M."/>
            <person name="Boedeker C."/>
            <person name="Pinto D."/>
            <person name="Vollmers J."/>
            <person name="Rivas-Marin E."/>
            <person name="Kohn T."/>
            <person name="Peeters S.H."/>
            <person name="Heuer A."/>
            <person name="Rast P."/>
            <person name="Oberbeckmann S."/>
            <person name="Bunk B."/>
            <person name="Jeske O."/>
            <person name="Meyerdierks A."/>
            <person name="Storesund J.E."/>
            <person name="Kallscheuer N."/>
            <person name="Luecker S."/>
            <person name="Lage O.M."/>
            <person name="Pohl T."/>
            <person name="Merkel B.J."/>
            <person name="Hornburger P."/>
            <person name="Mueller R.-W."/>
            <person name="Bruemmer F."/>
            <person name="Labrenz M."/>
            <person name="Spormann A.M."/>
            <person name="Op den Camp H."/>
            <person name="Overmann J."/>
            <person name="Amann R."/>
            <person name="Jetten M.S.M."/>
            <person name="Mascher T."/>
            <person name="Medema M.H."/>
            <person name="Devos D.P."/>
            <person name="Kaster A.-K."/>
            <person name="Ovreas L."/>
            <person name="Rohde M."/>
            <person name="Galperin M.Y."/>
            <person name="Jogler C."/>
        </authorList>
    </citation>
    <scope>NUCLEOTIDE SEQUENCE [LARGE SCALE GENOMIC DNA]</scope>
    <source>
        <strain evidence="3 4">Pan181</strain>
    </source>
</reference>
<keyword evidence="4" id="KW-1185">Reference proteome</keyword>
<dbReference type="Proteomes" id="UP000315750">
    <property type="component" value="Chromosome"/>
</dbReference>
<dbReference type="InterPro" id="IPR038522">
    <property type="entry name" value="T4/T6SS_DotU_sf"/>
</dbReference>
<evidence type="ECO:0000313" key="3">
    <source>
        <dbReference type="EMBL" id="QDU58364.1"/>
    </source>
</evidence>
<evidence type="ECO:0000313" key="4">
    <source>
        <dbReference type="Proteomes" id="UP000315750"/>
    </source>
</evidence>
<accession>A0A518AUG8</accession>
<dbReference type="Gene3D" id="1.25.40.590">
    <property type="entry name" value="Type IV / VI secretion system, DotU"/>
    <property type="match status" value="1"/>
</dbReference>
<protein>
    <recommendedName>
        <fullName evidence="2">Type IV / VI secretion system DotU domain-containing protein</fullName>
    </recommendedName>
</protein>
<keyword evidence="1" id="KW-0812">Transmembrane</keyword>
<dbReference type="PANTHER" id="PTHR38033">
    <property type="entry name" value="MEMBRANE PROTEIN-RELATED"/>
    <property type="match status" value="1"/>
</dbReference>
<keyword evidence="1" id="KW-1133">Transmembrane helix</keyword>
<dbReference type="EMBL" id="CP036278">
    <property type="protein sequence ID" value="QDU58364.1"/>
    <property type="molecule type" value="Genomic_DNA"/>
</dbReference>
<gene>
    <name evidence="3" type="ORF">Pan181_45980</name>
</gene>
<evidence type="ECO:0000259" key="2">
    <source>
        <dbReference type="Pfam" id="PF09850"/>
    </source>
</evidence>
<dbReference type="Pfam" id="PF09850">
    <property type="entry name" value="DotU"/>
    <property type="match status" value="1"/>
</dbReference>
<dbReference type="PANTHER" id="PTHR38033:SF1">
    <property type="entry name" value="DOTU FAMILY TYPE IV_VI SECRETION SYSTEM PROTEIN"/>
    <property type="match status" value="1"/>
</dbReference>
<feature type="domain" description="Type IV / VI secretion system DotU" evidence="2">
    <location>
        <begin position="59"/>
        <end position="198"/>
    </location>
</feature>
<evidence type="ECO:0000256" key="1">
    <source>
        <dbReference type="SAM" id="Phobius"/>
    </source>
</evidence>
<dbReference type="KEGG" id="amuc:Pan181_45980"/>
<dbReference type="AlphaFoldDB" id="A0A518AUG8"/>
<dbReference type="OrthoDB" id="345640at2"/>
<feature type="transmembrane region" description="Helical" evidence="1">
    <location>
        <begin position="183"/>
        <end position="204"/>
    </location>
</feature>
<dbReference type="RefSeq" id="WP_145250204.1">
    <property type="nucleotide sequence ID" value="NZ_CP036278.1"/>
</dbReference>
<proteinExistence type="predicted"/>
<name>A0A518AUG8_9BACT</name>
<sequence>MTVSYRETVDQLVSYALKVHEAANSLGQRNFEYEQAVLLNQLLELPESTSDQVGDLGPRYALACWLDEIFVQDSPWSSQWNENKLESRLYGVNDRAWEFWRLAKVAESRGDEELLRTLYVCVALGFRGQLRNDPESLESWMERTKVRITRGGRSSRSMDVFDTPMSTPPLLTGEREFRRASTAAMVATLASAPVITYALVQYVLR</sequence>
<keyword evidence="1" id="KW-0472">Membrane</keyword>
<organism evidence="3 4">
    <name type="scientific">Aeoliella mucimassa</name>
    <dbReference type="NCBI Taxonomy" id="2527972"/>
    <lineage>
        <taxon>Bacteria</taxon>
        <taxon>Pseudomonadati</taxon>
        <taxon>Planctomycetota</taxon>
        <taxon>Planctomycetia</taxon>
        <taxon>Pirellulales</taxon>
        <taxon>Lacipirellulaceae</taxon>
        <taxon>Aeoliella</taxon>
    </lineage>
</organism>
<dbReference type="InterPro" id="IPR017732">
    <property type="entry name" value="T4/T6SS_DotU"/>
</dbReference>